<proteinExistence type="inferred from homology"/>
<dbReference type="GO" id="GO:0004560">
    <property type="term" value="F:alpha-L-fucosidase activity"/>
    <property type="evidence" value="ECO:0007669"/>
    <property type="project" value="InterPro"/>
</dbReference>
<dbReference type="InterPro" id="IPR016286">
    <property type="entry name" value="FUC_metazoa-typ"/>
</dbReference>
<dbReference type="SMART" id="SM00812">
    <property type="entry name" value="Alpha_L_fucos"/>
    <property type="match status" value="1"/>
</dbReference>
<keyword evidence="5" id="KW-0378">Hydrolase</keyword>
<comment type="function">
    <text evidence="1">Alpha-L-fucosidase is responsible for hydrolyzing the alpha-1,6-linked fucose joined to the reducing-end N-acetylglucosamine of the carbohydrate moieties of glycoproteins.</text>
</comment>
<accession>A0A221W2C8</accession>
<dbReference type="InterPro" id="IPR000933">
    <property type="entry name" value="Glyco_hydro_29"/>
</dbReference>
<dbReference type="PIRSF" id="PIRSF001092">
    <property type="entry name" value="Alpha-L-fucosidase"/>
    <property type="match status" value="1"/>
</dbReference>
<keyword evidence="6" id="KW-0326">Glycosidase</keyword>
<dbReference type="SUPFAM" id="SSF51445">
    <property type="entry name" value="(Trans)glycosidases"/>
    <property type="match status" value="1"/>
</dbReference>
<reference evidence="8 9" key="1">
    <citation type="submission" date="2017-07" db="EMBL/GenBank/DDBJ databases">
        <title>Complete genome sequence of Actinoalloteichus hoggarensis DSM 45943, type strain of Actinoalloteichus hoggarensis.</title>
        <authorList>
            <person name="Ruckert C."/>
            <person name="Nouioui I."/>
            <person name="Willmese J."/>
            <person name="van Wezel G."/>
            <person name="Klenk H.-P."/>
            <person name="Kalinowski J."/>
            <person name="Zotchev S.B."/>
        </authorList>
    </citation>
    <scope>NUCLEOTIDE SEQUENCE [LARGE SCALE GENOMIC DNA]</scope>
    <source>
        <strain evidence="8 9">DSM 45943</strain>
    </source>
</reference>
<dbReference type="OrthoDB" id="5526311at2"/>
<sequence>MSSRSTARTDWFTEARFGLFVHWGLYSLAARHEWVKLRERLGDEHYDRYVEQFRADRYDPRQWAADAKAAGMRYAVLTSKHHEGFCLWDSALTEYKATATPAARDVLAEFVDAFRAEGLRVGFYYSLIDWHHPDYPLDWMHPAWRSGVEPGGDLPSYVDYLHGQVRELITDHRPDILWFDFSFPEFPPEEGAPGKGRDDWQSARLVEMIRELDPDVLLNDRLDLPGSADFRTPEEMEPHVDLRSGEHSVPWEACRTLNGSWGYAPSFQQWLDAGQVLRLLVDGVAKNGNLLLNIGPTGRGEFEPRARELLAEVGEWMRLHGDSVHGAGASTVAAPADCRMTQAGDRVFVHLFAWPAGRLVIEGLAGRLRYASFLHDGAEVPFTEVRGWTADVPHRVAPGPEGSVVLTLPARRPDSAVPVIELSLRS</sequence>
<evidence type="ECO:0000256" key="1">
    <source>
        <dbReference type="ARBA" id="ARBA00004071"/>
    </source>
</evidence>
<dbReference type="EC" id="3.2.1.51" evidence="3"/>
<protein>
    <recommendedName>
        <fullName evidence="3">alpha-L-fucosidase</fullName>
        <ecNumber evidence="3">3.2.1.51</ecNumber>
    </recommendedName>
</protein>
<evidence type="ECO:0000256" key="6">
    <source>
        <dbReference type="ARBA" id="ARBA00023295"/>
    </source>
</evidence>
<dbReference type="PANTHER" id="PTHR10030">
    <property type="entry name" value="ALPHA-L-FUCOSIDASE"/>
    <property type="match status" value="1"/>
</dbReference>
<dbReference type="RefSeq" id="WP_093941310.1">
    <property type="nucleotide sequence ID" value="NZ_CP022521.1"/>
</dbReference>
<evidence type="ECO:0000256" key="3">
    <source>
        <dbReference type="ARBA" id="ARBA00012662"/>
    </source>
</evidence>
<dbReference type="GO" id="GO:0006004">
    <property type="term" value="P:fucose metabolic process"/>
    <property type="evidence" value="ECO:0007669"/>
    <property type="project" value="InterPro"/>
</dbReference>
<dbReference type="KEGG" id="ahg:AHOG_11170"/>
<dbReference type="AlphaFoldDB" id="A0A221W2C8"/>
<dbReference type="Gene3D" id="3.20.20.80">
    <property type="entry name" value="Glycosidases"/>
    <property type="match status" value="1"/>
</dbReference>
<dbReference type="GO" id="GO:0016139">
    <property type="term" value="P:glycoside catabolic process"/>
    <property type="evidence" value="ECO:0007669"/>
    <property type="project" value="TreeGrafter"/>
</dbReference>
<name>A0A221W2C8_9PSEU</name>
<gene>
    <name evidence="8" type="ORF">AHOG_11170</name>
</gene>
<keyword evidence="4" id="KW-0732">Signal</keyword>
<evidence type="ECO:0000313" key="8">
    <source>
        <dbReference type="EMBL" id="ASO19877.1"/>
    </source>
</evidence>
<keyword evidence="9" id="KW-1185">Reference proteome</keyword>
<dbReference type="PANTHER" id="PTHR10030:SF37">
    <property type="entry name" value="ALPHA-L-FUCOSIDASE-RELATED"/>
    <property type="match status" value="1"/>
</dbReference>
<feature type="domain" description="Glycoside hydrolase family 29 N-terminal" evidence="7">
    <location>
        <begin position="5"/>
        <end position="321"/>
    </location>
</feature>
<evidence type="ECO:0000256" key="4">
    <source>
        <dbReference type="ARBA" id="ARBA00022729"/>
    </source>
</evidence>
<dbReference type="Pfam" id="PF01120">
    <property type="entry name" value="Alpha_L_fucos"/>
    <property type="match status" value="1"/>
</dbReference>
<dbReference type="Proteomes" id="UP000204221">
    <property type="component" value="Chromosome"/>
</dbReference>
<dbReference type="PRINTS" id="PR00741">
    <property type="entry name" value="GLHYDRLASE29"/>
</dbReference>
<dbReference type="InterPro" id="IPR057739">
    <property type="entry name" value="Glyco_hydro_29_N"/>
</dbReference>
<evidence type="ECO:0000313" key="9">
    <source>
        <dbReference type="Proteomes" id="UP000204221"/>
    </source>
</evidence>
<dbReference type="GO" id="GO:0005764">
    <property type="term" value="C:lysosome"/>
    <property type="evidence" value="ECO:0007669"/>
    <property type="project" value="TreeGrafter"/>
</dbReference>
<comment type="similarity">
    <text evidence="2">Belongs to the glycosyl hydrolase 29 family.</text>
</comment>
<dbReference type="EMBL" id="CP022521">
    <property type="protein sequence ID" value="ASO19877.1"/>
    <property type="molecule type" value="Genomic_DNA"/>
</dbReference>
<evidence type="ECO:0000259" key="7">
    <source>
        <dbReference type="Pfam" id="PF01120"/>
    </source>
</evidence>
<evidence type="ECO:0000256" key="2">
    <source>
        <dbReference type="ARBA" id="ARBA00007951"/>
    </source>
</evidence>
<evidence type="ECO:0000256" key="5">
    <source>
        <dbReference type="ARBA" id="ARBA00022801"/>
    </source>
</evidence>
<organism evidence="8 9">
    <name type="scientific">Actinoalloteichus hoggarensis</name>
    <dbReference type="NCBI Taxonomy" id="1470176"/>
    <lineage>
        <taxon>Bacteria</taxon>
        <taxon>Bacillati</taxon>
        <taxon>Actinomycetota</taxon>
        <taxon>Actinomycetes</taxon>
        <taxon>Pseudonocardiales</taxon>
        <taxon>Pseudonocardiaceae</taxon>
        <taxon>Actinoalloteichus</taxon>
    </lineage>
</organism>
<dbReference type="InterPro" id="IPR017853">
    <property type="entry name" value="GH"/>
</dbReference>